<evidence type="ECO:0000259" key="3">
    <source>
        <dbReference type="PROSITE" id="PS51857"/>
    </source>
</evidence>
<dbReference type="GO" id="GO:0003730">
    <property type="term" value="F:mRNA 3'-UTR binding"/>
    <property type="evidence" value="ECO:0007669"/>
    <property type="project" value="TreeGrafter"/>
</dbReference>
<evidence type="ECO:0000256" key="1">
    <source>
        <dbReference type="ARBA" id="ARBA00022553"/>
    </source>
</evidence>
<reference evidence="4 5" key="1">
    <citation type="submission" date="2019-08" db="EMBL/GenBank/DDBJ databases">
        <title>Bacterial whole genome sequence for Glaciihabitans sp. CHu50b-6-2.</title>
        <authorList>
            <person name="Jin L."/>
        </authorList>
    </citation>
    <scope>NUCLEOTIDE SEQUENCE [LARGE SCALE GENOMIC DNA]</scope>
    <source>
        <strain evidence="4 5">CHu50b-6-2</strain>
    </source>
</reference>
<dbReference type="AlphaFoldDB" id="A0A5C8UVB9"/>
<feature type="domain" description="CSD" evidence="3">
    <location>
        <begin position="11"/>
        <end position="76"/>
    </location>
</feature>
<dbReference type="PANTHER" id="PTHR12962">
    <property type="entry name" value="CALCIUM-REGULATED HEAT STABLE PROTEIN CRHSP-24-RELATED"/>
    <property type="match status" value="1"/>
</dbReference>
<dbReference type="GO" id="GO:0043488">
    <property type="term" value="P:regulation of mRNA stability"/>
    <property type="evidence" value="ECO:0007669"/>
    <property type="project" value="TreeGrafter"/>
</dbReference>
<dbReference type="InterPro" id="IPR002059">
    <property type="entry name" value="CSP_DNA-bd"/>
</dbReference>
<feature type="transmembrane region" description="Helical" evidence="2">
    <location>
        <begin position="207"/>
        <end position="233"/>
    </location>
</feature>
<keyword evidence="1" id="KW-0597">Phosphoprotein</keyword>
<gene>
    <name evidence="4" type="ORF">FVP33_03230</name>
</gene>
<dbReference type="RefSeq" id="WP_147782198.1">
    <property type="nucleotide sequence ID" value="NZ_VRMG01000004.1"/>
</dbReference>
<dbReference type="GO" id="GO:0005737">
    <property type="term" value="C:cytoplasm"/>
    <property type="evidence" value="ECO:0007669"/>
    <property type="project" value="TreeGrafter"/>
</dbReference>
<dbReference type="SUPFAM" id="SSF50249">
    <property type="entry name" value="Nucleic acid-binding proteins"/>
    <property type="match status" value="1"/>
</dbReference>
<feature type="transmembrane region" description="Helical" evidence="2">
    <location>
        <begin position="118"/>
        <end position="138"/>
    </location>
</feature>
<dbReference type="SMART" id="SM00357">
    <property type="entry name" value="CSP"/>
    <property type="match status" value="1"/>
</dbReference>
<dbReference type="PANTHER" id="PTHR12962:SF1">
    <property type="entry name" value="COLD SHOCK DOMAIN-CONTAINING PROTEIN CG9705"/>
    <property type="match status" value="1"/>
</dbReference>
<comment type="caution">
    <text evidence="4">The sequence shown here is derived from an EMBL/GenBank/DDBJ whole genome shotgun (WGS) entry which is preliminary data.</text>
</comment>
<protein>
    <submittedName>
        <fullName evidence="4">DUF1294 domain-containing protein</fullName>
    </submittedName>
</protein>
<name>A0A5C8UVB9_9MICO</name>
<evidence type="ECO:0000256" key="2">
    <source>
        <dbReference type="SAM" id="Phobius"/>
    </source>
</evidence>
<dbReference type="InterPro" id="IPR010718">
    <property type="entry name" value="DUF1294"/>
</dbReference>
<proteinExistence type="predicted"/>
<dbReference type="Gene3D" id="2.40.50.140">
    <property type="entry name" value="Nucleic acid-binding proteins"/>
    <property type="match status" value="1"/>
</dbReference>
<sequence>MAVPREPVVGRLEGTLTTWNDERGFGFITPSGGGSTVFVHISAFGHRDARPFTGELLTFERSAGQGGREKATGVKSVALPVPKSSNRAATGRMAVLHTAVPRTAVPRRIPGPANQSPVSYLAILAFIALYVFVSVAWALPYWPIAVYLVMSVLAFFTYASDKAAATAGRWRTSESTLLVLGLLGGWPGSIFAQQRLRHKTRKASFQLAFWGTVLLNIAAFVTLASPSFAALVAHLS</sequence>
<accession>A0A5C8UVB9</accession>
<dbReference type="PROSITE" id="PS51857">
    <property type="entry name" value="CSD_2"/>
    <property type="match status" value="1"/>
</dbReference>
<evidence type="ECO:0000313" key="5">
    <source>
        <dbReference type="Proteomes" id="UP000321379"/>
    </source>
</evidence>
<feature type="transmembrane region" description="Helical" evidence="2">
    <location>
        <begin position="144"/>
        <end position="161"/>
    </location>
</feature>
<keyword evidence="2" id="KW-1133">Transmembrane helix</keyword>
<organism evidence="4 5">
    <name type="scientific">Lacisediminihabitans profunda</name>
    <dbReference type="NCBI Taxonomy" id="2594790"/>
    <lineage>
        <taxon>Bacteria</taxon>
        <taxon>Bacillati</taxon>
        <taxon>Actinomycetota</taxon>
        <taxon>Actinomycetes</taxon>
        <taxon>Micrococcales</taxon>
        <taxon>Microbacteriaceae</taxon>
        <taxon>Lacisediminihabitans</taxon>
    </lineage>
</organism>
<dbReference type="Pfam" id="PF00313">
    <property type="entry name" value="CSD"/>
    <property type="match status" value="1"/>
</dbReference>
<keyword evidence="5" id="KW-1185">Reference proteome</keyword>
<dbReference type="Pfam" id="PF06961">
    <property type="entry name" value="DUF1294"/>
    <property type="match status" value="1"/>
</dbReference>
<dbReference type="InterPro" id="IPR012340">
    <property type="entry name" value="NA-bd_OB-fold"/>
</dbReference>
<dbReference type="CDD" id="cd04458">
    <property type="entry name" value="CSP_CDS"/>
    <property type="match status" value="1"/>
</dbReference>
<dbReference type="EMBL" id="VRMG01000004">
    <property type="protein sequence ID" value="TXN31949.1"/>
    <property type="molecule type" value="Genomic_DNA"/>
</dbReference>
<dbReference type="InterPro" id="IPR011129">
    <property type="entry name" value="CSD"/>
</dbReference>
<dbReference type="InterPro" id="IPR052069">
    <property type="entry name" value="Ca-reg_mRNA-binding_domain"/>
</dbReference>
<evidence type="ECO:0000313" key="4">
    <source>
        <dbReference type="EMBL" id="TXN31949.1"/>
    </source>
</evidence>
<keyword evidence="2" id="KW-0812">Transmembrane</keyword>
<keyword evidence="2" id="KW-0472">Membrane</keyword>
<dbReference type="Proteomes" id="UP000321379">
    <property type="component" value="Unassembled WGS sequence"/>
</dbReference>